<dbReference type="InterPro" id="IPR058532">
    <property type="entry name" value="YjbR/MT2646/Rv2570-like"/>
</dbReference>
<dbReference type="Gene3D" id="3.90.1150.30">
    <property type="match status" value="1"/>
</dbReference>
<protein>
    <submittedName>
        <fullName evidence="1">MmcQ/YjbR family DNA-binding protein</fullName>
    </submittedName>
</protein>
<proteinExistence type="predicted"/>
<gene>
    <name evidence="1" type="ORF">GHI93_11120</name>
</gene>
<dbReference type="PANTHER" id="PTHR35145:SF1">
    <property type="entry name" value="CYTOPLASMIC PROTEIN"/>
    <property type="match status" value="1"/>
</dbReference>
<accession>A0A7X1Z9S8</accession>
<dbReference type="GO" id="GO:0003677">
    <property type="term" value="F:DNA binding"/>
    <property type="evidence" value="ECO:0007669"/>
    <property type="project" value="UniProtKB-KW"/>
</dbReference>
<dbReference type="AlphaFoldDB" id="A0A7X1Z9S8"/>
<dbReference type="InterPro" id="IPR038056">
    <property type="entry name" value="YjbR-like_sf"/>
</dbReference>
<comment type="caution">
    <text evidence="1">The sequence shown here is derived from an EMBL/GenBank/DDBJ whole genome shotgun (WGS) entry which is preliminary data.</text>
</comment>
<dbReference type="OrthoDB" id="9789813at2"/>
<dbReference type="EMBL" id="WITJ01000020">
    <property type="protein sequence ID" value="MQW40469.1"/>
    <property type="molecule type" value="Genomic_DNA"/>
</dbReference>
<dbReference type="Pfam" id="PF04237">
    <property type="entry name" value="YjbR"/>
    <property type="match status" value="1"/>
</dbReference>
<organism evidence="1 2">
    <name type="scientific">Lactococcus hircilactis</name>
    <dbReference type="NCBI Taxonomy" id="1494462"/>
    <lineage>
        <taxon>Bacteria</taxon>
        <taxon>Bacillati</taxon>
        <taxon>Bacillota</taxon>
        <taxon>Bacilli</taxon>
        <taxon>Lactobacillales</taxon>
        <taxon>Streptococcaceae</taxon>
        <taxon>Lactococcus</taxon>
    </lineage>
</organism>
<evidence type="ECO:0000313" key="2">
    <source>
        <dbReference type="Proteomes" id="UP000439550"/>
    </source>
</evidence>
<reference evidence="1 2" key="1">
    <citation type="submission" date="2019-10" db="EMBL/GenBank/DDBJ databases">
        <authorList>
            <person name="Dong K."/>
        </authorList>
    </citation>
    <scope>NUCLEOTIDE SEQUENCE [LARGE SCALE GENOMIC DNA]</scope>
    <source>
        <strain evidence="1 2">DSM 28960</strain>
    </source>
</reference>
<dbReference type="InterPro" id="IPR007351">
    <property type="entry name" value="YjbR"/>
</dbReference>
<keyword evidence="2" id="KW-1185">Reference proteome</keyword>
<keyword evidence="1" id="KW-0238">DNA-binding</keyword>
<sequence length="119" mass="13860">MKTTLEKHLLSKPSVKKDFQEDWEAHRYLIGGKMFAMHVQDNKGAEILTLKLNPEQGQEVRERYEGKVVPGYYMNKSHWNSIYLAEKLPDESIKKMIDESYRLVVSGLSKKVQFEIAQS</sequence>
<dbReference type="PANTHER" id="PTHR35145">
    <property type="entry name" value="CYTOPLASMIC PROTEIN-RELATED"/>
    <property type="match status" value="1"/>
</dbReference>
<dbReference type="SUPFAM" id="SSF142906">
    <property type="entry name" value="YjbR-like"/>
    <property type="match status" value="1"/>
</dbReference>
<name>A0A7X1Z9S8_9LACT</name>
<dbReference type="Proteomes" id="UP000439550">
    <property type="component" value="Unassembled WGS sequence"/>
</dbReference>
<evidence type="ECO:0000313" key="1">
    <source>
        <dbReference type="EMBL" id="MQW40469.1"/>
    </source>
</evidence>
<dbReference type="RefSeq" id="WP_153497099.1">
    <property type="nucleotide sequence ID" value="NZ_CBCRWP010000023.1"/>
</dbReference>